<evidence type="ECO:0000256" key="12">
    <source>
        <dbReference type="ARBA" id="ARBA00023288"/>
    </source>
</evidence>
<dbReference type="Gene3D" id="2.50.20.10">
    <property type="entry name" value="Lipoprotein localisation LolA/LolB/LppX"/>
    <property type="match status" value="1"/>
</dbReference>
<dbReference type="Proteomes" id="UP000244892">
    <property type="component" value="Chromosome"/>
</dbReference>
<organism evidence="14 15">
    <name type="scientific">Aquabacterium olei</name>
    <dbReference type="NCBI Taxonomy" id="1296669"/>
    <lineage>
        <taxon>Bacteria</taxon>
        <taxon>Pseudomonadati</taxon>
        <taxon>Pseudomonadota</taxon>
        <taxon>Betaproteobacteria</taxon>
        <taxon>Burkholderiales</taxon>
        <taxon>Aquabacterium</taxon>
    </lineage>
</organism>
<keyword evidence="5" id="KW-0813">Transport</keyword>
<sequence length="186" mass="20281">MPAARRLTRAVLLGTLGVALLGCATPQPPLPEPVASTESVSLQGQLSIKLAAWLDQPARGISAGYFFEGDERSGRIDLMTPLGSQMARVVWQPGRVWLEDGRERREFESLDALSESLFGEALPLRALPWWMQGKPTPALPHQADTGTFGQAGWRIDTRAVNEGRITAERPGSSGQRPVTIRIVSDR</sequence>
<reference evidence="14 15" key="1">
    <citation type="submission" date="2018-05" db="EMBL/GenBank/DDBJ databases">
        <title>complete genome sequence of Aquabacterium olei NBRC 110486.</title>
        <authorList>
            <person name="Tang B."/>
            <person name="Chang J."/>
            <person name="Zhang L."/>
            <person name="Yang H."/>
        </authorList>
    </citation>
    <scope>NUCLEOTIDE SEQUENCE [LARGE SCALE GENOMIC DNA]</scope>
    <source>
        <strain evidence="14 15">NBRC 110486</strain>
    </source>
</reference>
<keyword evidence="11" id="KW-0998">Cell outer membrane</keyword>
<dbReference type="EMBL" id="CP029210">
    <property type="protein sequence ID" value="AWI53863.1"/>
    <property type="molecule type" value="Genomic_DNA"/>
</dbReference>
<dbReference type="InterPro" id="IPR029046">
    <property type="entry name" value="LolA/LolB/LppX"/>
</dbReference>
<comment type="similarity">
    <text evidence="2">Belongs to the LolB family.</text>
</comment>
<gene>
    <name evidence="14" type="ORF">DEH84_10810</name>
</gene>
<evidence type="ECO:0000256" key="1">
    <source>
        <dbReference type="ARBA" id="ARBA00004459"/>
    </source>
</evidence>
<evidence type="ECO:0000256" key="7">
    <source>
        <dbReference type="ARBA" id="ARBA00022927"/>
    </source>
</evidence>
<keyword evidence="12" id="KW-0449">Lipoprotein</keyword>
<keyword evidence="7" id="KW-0653">Protein transport</keyword>
<keyword evidence="9" id="KW-0564">Palmitate</keyword>
<dbReference type="InterPro" id="IPR004565">
    <property type="entry name" value="OM_lipoprot_LolB"/>
</dbReference>
<evidence type="ECO:0000256" key="11">
    <source>
        <dbReference type="ARBA" id="ARBA00023237"/>
    </source>
</evidence>
<feature type="signal peptide" evidence="13">
    <location>
        <begin position="1"/>
        <end position="24"/>
    </location>
</feature>
<dbReference type="PROSITE" id="PS51257">
    <property type="entry name" value="PROKAR_LIPOPROTEIN"/>
    <property type="match status" value="1"/>
</dbReference>
<evidence type="ECO:0000256" key="9">
    <source>
        <dbReference type="ARBA" id="ARBA00023139"/>
    </source>
</evidence>
<evidence type="ECO:0000256" key="2">
    <source>
        <dbReference type="ARBA" id="ARBA00009696"/>
    </source>
</evidence>
<name>A0A2U8FS39_9BURK</name>
<protein>
    <recommendedName>
        <fullName evidence="4">Outer-membrane lipoprotein LolB</fullName>
    </recommendedName>
</protein>
<evidence type="ECO:0000313" key="15">
    <source>
        <dbReference type="Proteomes" id="UP000244892"/>
    </source>
</evidence>
<comment type="subunit">
    <text evidence="3">Monomer.</text>
</comment>
<proteinExistence type="inferred from homology"/>
<evidence type="ECO:0000256" key="4">
    <source>
        <dbReference type="ARBA" id="ARBA00016202"/>
    </source>
</evidence>
<dbReference type="CDD" id="cd16326">
    <property type="entry name" value="LolB"/>
    <property type="match status" value="1"/>
</dbReference>
<evidence type="ECO:0000256" key="3">
    <source>
        <dbReference type="ARBA" id="ARBA00011245"/>
    </source>
</evidence>
<dbReference type="KEGG" id="aon:DEH84_10810"/>
<dbReference type="GO" id="GO:0015031">
    <property type="term" value="P:protein transport"/>
    <property type="evidence" value="ECO:0007669"/>
    <property type="project" value="UniProtKB-KW"/>
</dbReference>
<keyword evidence="6 13" id="KW-0732">Signal</keyword>
<evidence type="ECO:0000256" key="6">
    <source>
        <dbReference type="ARBA" id="ARBA00022729"/>
    </source>
</evidence>
<dbReference type="AlphaFoldDB" id="A0A2U8FS39"/>
<keyword evidence="8" id="KW-0472">Membrane</keyword>
<comment type="subcellular location">
    <subcellularLocation>
        <location evidence="1">Cell outer membrane</location>
        <topology evidence="1">Lipid-anchor</topology>
    </subcellularLocation>
</comment>
<dbReference type="GO" id="GO:0009279">
    <property type="term" value="C:cell outer membrane"/>
    <property type="evidence" value="ECO:0007669"/>
    <property type="project" value="UniProtKB-SubCell"/>
</dbReference>
<keyword evidence="10" id="KW-0143">Chaperone</keyword>
<evidence type="ECO:0000256" key="10">
    <source>
        <dbReference type="ARBA" id="ARBA00023186"/>
    </source>
</evidence>
<accession>A0A2U8FS39</accession>
<dbReference type="SUPFAM" id="SSF89392">
    <property type="entry name" value="Prokaryotic lipoproteins and lipoprotein localization factors"/>
    <property type="match status" value="1"/>
</dbReference>
<evidence type="ECO:0000256" key="5">
    <source>
        <dbReference type="ARBA" id="ARBA00022448"/>
    </source>
</evidence>
<dbReference type="Pfam" id="PF03550">
    <property type="entry name" value="LolB"/>
    <property type="match status" value="1"/>
</dbReference>
<keyword evidence="15" id="KW-1185">Reference proteome</keyword>
<evidence type="ECO:0000256" key="13">
    <source>
        <dbReference type="SAM" id="SignalP"/>
    </source>
</evidence>
<evidence type="ECO:0000313" key="14">
    <source>
        <dbReference type="EMBL" id="AWI53863.1"/>
    </source>
</evidence>
<feature type="chain" id="PRO_5016054177" description="Outer-membrane lipoprotein LolB" evidence="13">
    <location>
        <begin position="25"/>
        <end position="186"/>
    </location>
</feature>
<evidence type="ECO:0000256" key="8">
    <source>
        <dbReference type="ARBA" id="ARBA00023136"/>
    </source>
</evidence>